<evidence type="ECO:0000313" key="2">
    <source>
        <dbReference type="Proteomes" id="UP001165289"/>
    </source>
</evidence>
<organism evidence="1 2">
    <name type="scientific">Oopsacas minuta</name>
    <dbReference type="NCBI Taxonomy" id="111878"/>
    <lineage>
        <taxon>Eukaryota</taxon>
        <taxon>Metazoa</taxon>
        <taxon>Porifera</taxon>
        <taxon>Hexactinellida</taxon>
        <taxon>Hexasterophora</taxon>
        <taxon>Lyssacinosida</taxon>
        <taxon>Leucopsacidae</taxon>
        <taxon>Oopsacas</taxon>
    </lineage>
</organism>
<comment type="caution">
    <text evidence="1">The sequence shown here is derived from an EMBL/GenBank/DDBJ whole genome shotgun (WGS) entry which is preliminary data.</text>
</comment>
<evidence type="ECO:0000313" key="1">
    <source>
        <dbReference type="EMBL" id="KAI6659826.1"/>
    </source>
</evidence>
<keyword evidence="2" id="KW-1185">Reference proteome</keyword>
<reference evidence="1 2" key="1">
    <citation type="journal article" date="2023" name="BMC Biol.">
        <title>The compact genome of the sponge Oopsacas minuta (Hexactinellida) is lacking key metazoan core genes.</title>
        <authorList>
            <person name="Santini S."/>
            <person name="Schenkelaars Q."/>
            <person name="Jourda C."/>
            <person name="Duchesne M."/>
            <person name="Belahbib H."/>
            <person name="Rocher C."/>
            <person name="Selva M."/>
            <person name="Riesgo A."/>
            <person name="Vervoort M."/>
            <person name="Leys S.P."/>
            <person name="Kodjabachian L."/>
            <person name="Le Bivic A."/>
            <person name="Borchiellini C."/>
            <person name="Claverie J.M."/>
            <person name="Renard E."/>
        </authorList>
    </citation>
    <scope>NUCLEOTIDE SEQUENCE [LARGE SCALE GENOMIC DNA]</scope>
    <source>
        <strain evidence="1">SPO-2</strain>
    </source>
</reference>
<dbReference type="AlphaFoldDB" id="A0AAV7KEI1"/>
<gene>
    <name evidence="1" type="ORF">LOD99_10605</name>
</gene>
<protein>
    <submittedName>
        <fullName evidence="1">Uncharacterized protein</fullName>
    </submittedName>
</protein>
<name>A0AAV7KEI1_9METZ</name>
<proteinExistence type="predicted"/>
<sequence>MNSLKLAKERNINRFKLLIKAVHPPIRGAVTNTVMSFREVLQDDRLHKANRQRYPRTSSIDSEEIPNYGEVYRIPSSKKLLALNLCEKNLCKYYTQVEIIG</sequence>
<accession>A0AAV7KEI1</accession>
<dbReference type="EMBL" id="JAKMXF010000046">
    <property type="protein sequence ID" value="KAI6659826.1"/>
    <property type="molecule type" value="Genomic_DNA"/>
</dbReference>
<dbReference type="Proteomes" id="UP001165289">
    <property type="component" value="Unassembled WGS sequence"/>
</dbReference>